<evidence type="ECO:0000313" key="4">
    <source>
        <dbReference type="EMBL" id="NJP65283.1"/>
    </source>
</evidence>
<protein>
    <recommendedName>
        <fullName evidence="3">Acyltransferase 3 domain-containing protein</fullName>
    </recommendedName>
</protein>
<dbReference type="PANTHER" id="PTHR37312:SF1">
    <property type="entry name" value="MEMBRANE-BOUND ACYLTRANSFERASE YKRP-RELATED"/>
    <property type="match status" value="1"/>
</dbReference>
<keyword evidence="2" id="KW-0812">Transmembrane</keyword>
<dbReference type="RefSeq" id="WP_167931808.1">
    <property type="nucleotide sequence ID" value="NZ_JAAVJB010000011.1"/>
</dbReference>
<feature type="transmembrane region" description="Helical" evidence="2">
    <location>
        <begin position="239"/>
        <end position="263"/>
    </location>
</feature>
<feature type="transmembrane region" description="Helical" evidence="2">
    <location>
        <begin position="194"/>
        <end position="214"/>
    </location>
</feature>
<dbReference type="InterPro" id="IPR002656">
    <property type="entry name" value="Acyl_transf_3_dom"/>
</dbReference>
<proteinExistence type="predicted"/>
<name>A0ABX1AKX7_9ACTN</name>
<sequence length="400" mass="44835">MARIMKGLFTRRARSKSRDPWWDNVRYTSGTLVVVGHTIEPLRDMEGPLWLWLVTWALRLPVFVMVCGYFSSAGPLNLREARRIIESIALPYVFFTALQTLQVRWLEGEWKIYLGLPKWTLWFLLSLIVWRVALPYVVALRFPFTLTVLASLSIGYFNEFGSEFSASRTVALFPFFVLGWKIRQGLFADLFSRGWTRWLSLGLLLGSGVVAWLVREEVRIGWTTLAAPYVSQVETFGLAWAWVFRAALLTWGVVLGLCLINLVPRRRIPVVTYLGAGGMYIYLLHPLVLRPLRETGIFERIDSREEQVLAVLAAVALAAMLASPPVRAVMKPLVQPSVPWLFSREVRDASVRRKPKPVEAEGPTEAEGATGPADPAEDGPRAATPTAGGQEQQPAGAGNR</sequence>
<reference evidence="4 5" key="1">
    <citation type="submission" date="2020-03" db="EMBL/GenBank/DDBJ databases">
        <title>Draft genome of Streptomyces sp. ventii, isolated from the Axial Seamount in the Pacific Ocean, and resequencing of the two type strains Streptomyces lonarensis strain NCL 716 and Streptomyces bohaiensis strain 11A07.</title>
        <authorList>
            <person name="Loughran R.M."/>
            <person name="Pfannmuller K.M."/>
            <person name="Wasson B.J."/>
            <person name="Deadmond M.C."/>
            <person name="Paddock B.E."/>
            <person name="Koyack M.J."/>
            <person name="Gallegos D.A."/>
            <person name="Mitchell E.A."/>
            <person name="Ushijima B."/>
            <person name="Saw J.H."/>
            <person name="Mcphail K.L."/>
            <person name="Videau P."/>
        </authorList>
    </citation>
    <scope>NUCLEOTIDE SEQUENCE [LARGE SCALE GENOMIC DNA]</scope>
    <source>
        <strain evidence="5">5675061</strain>
    </source>
</reference>
<evidence type="ECO:0000313" key="5">
    <source>
        <dbReference type="Proteomes" id="UP000746503"/>
    </source>
</evidence>
<feature type="domain" description="Acyltransferase 3" evidence="3">
    <location>
        <begin position="20"/>
        <end position="321"/>
    </location>
</feature>
<evidence type="ECO:0000256" key="2">
    <source>
        <dbReference type="SAM" id="Phobius"/>
    </source>
</evidence>
<evidence type="ECO:0000259" key="3">
    <source>
        <dbReference type="Pfam" id="PF01757"/>
    </source>
</evidence>
<dbReference type="Pfam" id="PF01757">
    <property type="entry name" value="Acyl_transf_3"/>
    <property type="match status" value="1"/>
</dbReference>
<feature type="compositionally biased region" description="Basic and acidic residues" evidence="1">
    <location>
        <begin position="349"/>
        <end position="359"/>
    </location>
</feature>
<accession>A0ABX1AKX7</accession>
<feature type="region of interest" description="Disordered" evidence="1">
    <location>
        <begin position="349"/>
        <end position="400"/>
    </location>
</feature>
<comment type="caution">
    <text evidence="4">The sequence shown here is derived from an EMBL/GenBank/DDBJ whole genome shotgun (WGS) entry which is preliminary data.</text>
</comment>
<feature type="transmembrane region" description="Helical" evidence="2">
    <location>
        <begin position="51"/>
        <end position="72"/>
    </location>
</feature>
<keyword evidence="5" id="KW-1185">Reference proteome</keyword>
<evidence type="ECO:0000256" key="1">
    <source>
        <dbReference type="SAM" id="MobiDB-lite"/>
    </source>
</evidence>
<dbReference type="PANTHER" id="PTHR37312">
    <property type="entry name" value="MEMBRANE-BOUND ACYLTRANSFERASE YKRP-RELATED"/>
    <property type="match status" value="1"/>
</dbReference>
<dbReference type="EMBL" id="JAAVJB010000011">
    <property type="protein sequence ID" value="NJP65283.1"/>
    <property type="molecule type" value="Genomic_DNA"/>
</dbReference>
<keyword evidence="2" id="KW-1133">Transmembrane helix</keyword>
<dbReference type="InterPro" id="IPR052734">
    <property type="entry name" value="Nod_factor_acetyltransferase"/>
</dbReference>
<feature type="compositionally biased region" description="Low complexity" evidence="1">
    <location>
        <begin position="360"/>
        <end position="373"/>
    </location>
</feature>
<feature type="transmembrane region" description="Helical" evidence="2">
    <location>
        <begin position="270"/>
        <end position="288"/>
    </location>
</feature>
<feature type="compositionally biased region" description="Low complexity" evidence="1">
    <location>
        <begin position="387"/>
        <end position="400"/>
    </location>
</feature>
<keyword evidence="2" id="KW-0472">Membrane</keyword>
<feature type="transmembrane region" description="Helical" evidence="2">
    <location>
        <begin position="84"/>
        <end position="106"/>
    </location>
</feature>
<organism evidence="4 5">
    <name type="scientific">Streptomyces spiramenti</name>
    <dbReference type="NCBI Taxonomy" id="2720606"/>
    <lineage>
        <taxon>Bacteria</taxon>
        <taxon>Bacillati</taxon>
        <taxon>Actinomycetota</taxon>
        <taxon>Actinomycetes</taxon>
        <taxon>Kitasatosporales</taxon>
        <taxon>Streptomycetaceae</taxon>
        <taxon>Streptomyces</taxon>
    </lineage>
</organism>
<dbReference type="Proteomes" id="UP000746503">
    <property type="component" value="Unassembled WGS sequence"/>
</dbReference>
<gene>
    <name evidence="4" type="ORF">HCJ92_03040</name>
</gene>